<keyword evidence="6" id="KW-0961">Cell wall biogenesis/degradation</keyword>
<dbReference type="GO" id="GO:0071555">
    <property type="term" value="P:cell wall organization"/>
    <property type="evidence" value="ECO:0007669"/>
    <property type="project" value="UniProtKB-KW"/>
</dbReference>
<evidence type="ECO:0000313" key="8">
    <source>
        <dbReference type="Proteomes" id="UP000034036"/>
    </source>
</evidence>
<keyword evidence="5 7" id="KW-0456">Lyase</keyword>
<dbReference type="STRING" id="1618659.UV11_C0031G0018"/>
<dbReference type="GO" id="GO:0016829">
    <property type="term" value="F:lyase activity"/>
    <property type="evidence" value="ECO:0007669"/>
    <property type="project" value="UniProtKB-KW"/>
</dbReference>
<keyword evidence="2" id="KW-0812">Transmembrane</keyword>
<keyword evidence="3" id="KW-1133">Transmembrane helix</keyword>
<accession>A0A0G1C9H5</accession>
<dbReference type="NCBIfam" id="TIGR00247">
    <property type="entry name" value="endolytic transglycosylase MltG"/>
    <property type="match status" value="1"/>
</dbReference>
<dbReference type="InterPro" id="IPR003770">
    <property type="entry name" value="MLTG-like"/>
</dbReference>
<comment type="caution">
    <text evidence="7">The sequence shown here is derived from an EMBL/GenBank/DDBJ whole genome shotgun (WGS) entry which is preliminary data.</text>
</comment>
<sequence length="236" mass="26289">MPAKNFPVGEPVKIEEGMGVREIASELRVKGYIKSRSLFKLIVIVAGKARDLKAGEYYFDEPLSVIDIARKISNGAHGIPSVKITIPEGFNLDGIAQLFEKHGMFRAEDFYAAAGKPGASNLALADFSSASDILREKPSGASLEGYLFPDTYFFYKNDSPESAVRKMLENFNKKISEDLRREVRESGKNFYEILTLASLLEEEAFEDEDRRIIAGILWKRIEAGMPLQVDAKVQTG</sequence>
<dbReference type="Pfam" id="PF02618">
    <property type="entry name" value="YceG"/>
    <property type="match status" value="1"/>
</dbReference>
<dbReference type="AlphaFoldDB" id="A0A0G1C9H5"/>
<name>A0A0G1C9H5_9BACT</name>
<evidence type="ECO:0000256" key="3">
    <source>
        <dbReference type="ARBA" id="ARBA00022989"/>
    </source>
</evidence>
<dbReference type="PATRIC" id="fig|1618659.3.peg.847"/>
<dbReference type="Gene3D" id="3.30.1490.480">
    <property type="entry name" value="Endolytic murein transglycosylase"/>
    <property type="match status" value="1"/>
</dbReference>
<dbReference type="Proteomes" id="UP000034036">
    <property type="component" value="Unassembled WGS sequence"/>
</dbReference>
<dbReference type="PANTHER" id="PTHR30518">
    <property type="entry name" value="ENDOLYTIC MUREIN TRANSGLYCOSYLASE"/>
    <property type="match status" value="1"/>
</dbReference>
<evidence type="ECO:0000313" key="7">
    <source>
        <dbReference type="EMBL" id="KKS46268.1"/>
    </source>
</evidence>
<dbReference type="PANTHER" id="PTHR30518:SF2">
    <property type="entry name" value="ENDOLYTIC MUREIN TRANSGLYCOSYLASE"/>
    <property type="match status" value="1"/>
</dbReference>
<keyword evidence="1" id="KW-1003">Cell membrane</keyword>
<proteinExistence type="predicted"/>
<evidence type="ECO:0000256" key="5">
    <source>
        <dbReference type="ARBA" id="ARBA00023239"/>
    </source>
</evidence>
<dbReference type="EMBL" id="LCDF01000031">
    <property type="protein sequence ID" value="KKS46268.1"/>
    <property type="molecule type" value="Genomic_DNA"/>
</dbReference>
<gene>
    <name evidence="7" type="ORF">UV11_C0031G0018</name>
</gene>
<evidence type="ECO:0000256" key="4">
    <source>
        <dbReference type="ARBA" id="ARBA00023136"/>
    </source>
</evidence>
<evidence type="ECO:0000256" key="2">
    <source>
        <dbReference type="ARBA" id="ARBA00022692"/>
    </source>
</evidence>
<organism evidence="7 8">
    <name type="scientific">Candidatus Giovannonibacteria bacterium GW2011_GWF2_42_19</name>
    <dbReference type="NCBI Taxonomy" id="1618659"/>
    <lineage>
        <taxon>Bacteria</taxon>
        <taxon>Candidatus Giovannoniibacteriota</taxon>
    </lineage>
</organism>
<protein>
    <submittedName>
        <fullName evidence="7">Aminodeoxychorismate lyase</fullName>
    </submittedName>
</protein>
<reference evidence="7 8" key="1">
    <citation type="journal article" date="2015" name="Nature">
        <title>rRNA introns, odd ribosomes, and small enigmatic genomes across a large radiation of phyla.</title>
        <authorList>
            <person name="Brown C.T."/>
            <person name="Hug L.A."/>
            <person name="Thomas B.C."/>
            <person name="Sharon I."/>
            <person name="Castelle C.J."/>
            <person name="Singh A."/>
            <person name="Wilkins M.J."/>
            <person name="Williams K.H."/>
            <person name="Banfield J.F."/>
        </authorList>
    </citation>
    <scope>NUCLEOTIDE SEQUENCE [LARGE SCALE GENOMIC DNA]</scope>
</reference>
<evidence type="ECO:0000256" key="1">
    <source>
        <dbReference type="ARBA" id="ARBA00022475"/>
    </source>
</evidence>
<keyword evidence="4" id="KW-0472">Membrane</keyword>
<evidence type="ECO:0000256" key="6">
    <source>
        <dbReference type="ARBA" id="ARBA00023316"/>
    </source>
</evidence>